<accession>A0A2B4RKS6</accession>
<comment type="caution">
    <text evidence="2">The sequence shown here is derived from an EMBL/GenBank/DDBJ whole genome shotgun (WGS) entry which is preliminary data.</text>
</comment>
<evidence type="ECO:0000256" key="1">
    <source>
        <dbReference type="SAM" id="MobiDB-lite"/>
    </source>
</evidence>
<feature type="compositionally biased region" description="Acidic residues" evidence="1">
    <location>
        <begin position="339"/>
        <end position="348"/>
    </location>
</feature>
<feature type="region of interest" description="Disordered" evidence="1">
    <location>
        <begin position="339"/>
        <end position="363"/>
    </location>
</feature>
<feature type="compositionally biased region" description="Basic and acidic residues" evidence="1">
    <location>
        <begin position="349"/>
        <end position="361"/>
    </location>
</feature>
<proteinExistence type="predicted"/>
<dbReference type="EMBL" id="LSMT01000381">
    <property type="protein sequence ID" value="PFX19004.1"/>
    <property type="molecule type" value="Genomic_DNA"/>
</dbReference>
<sequence>MHTVHVLEQLERGYSSCMDPIRIRGGIVCFPTIQRRSLPVSKLISVHRFEFQDRGTVHLRMFVWLKDFNKIKLDVIRADIPSSNKDLARRVLELQTSDRSGQAHFDDKTIVSQADGGQILNLFHPAEAFRRNLRAYISTVLPALKCRLDVQSSDGNGLLLKYAASYVSKWHDAFDSDTMFSVRVGPYDAAYRHLRGLRPREPEMWMSLSAKRIAWSQSRTKKVTVPTPGQSQLKSHELYCRRPEHEKHLSFLDWLRLHDDKGKPYKIGSTLVGLKTRSVFKDDYFYQDLITNHFHGNVEQLKYEKKDELPVAIRYFAAAAFFRSDHALREEFYNDVSEVDADSDESESEEQHSAAMDERQLSELPRTTGHDWRKFILVRGNPTMYTAKKNAASPTSYKGINYFNHFPRQRLLPYGPIKEPTPDSSMLDKAKSIKCEYIKRPKVGLSELADTRDNTAVGKKDVDNLLKYLVKEDAQTDQIFDRMEHLGMMLYVVGGHVKQMSTNDVEEFEFTPDCDMEVSSDSSLPRSGENLCLIAAIEQLQQTEKRNQTLKVDSVCLVKKKRKKKMTEPKKREVQLPERTILTTKKGAEEEGSERMKGTEERPVLRPKGQHITPQHHTTTKLNRTIILITIVSAIVLLNQ</sequence>
<organism evidence="2 3">
    <name type="scientific">Stylophora pistillata</name>
    <name type="common">Smooth cauliflower coral</name>
    <dbReference type="NCBI Taxonomy" id="50429"/>
    <lineage>
        <taxon>Eukaryota</taxon>
        <taxon>Metazoa</taxon>
        <taxon>Cnidaria</taxon>
        <taxon>Anthozoa</taxon>
        <taxon>Hexacorallia</taxon>
        <taxon>Scleractinia</taxon>
        <taxon>Astrocoeniina</taxon>
        <taxon>Pocilloporidae</taxon>
        <taxon>Stylophora</taxon>
    </lineage>
</organism>
<evidence type="ECO:0000313" key="2">
    <source>
        <dbReference type="EMBL" id="PFX19004.1"/>
    </source>
</evidence>
<gene>
    <name evidence="2" type="ORF">AWC38_SpisGene16592</name>
</gene>
<protein>
    <submittedName>
        <fullName evidence="2">Uncharacterized protein</fullName>
    </submittedName>
</protein>
<dbReference type="AlphaFoldDB" id="A0A2B4RKS6"/>
<evidence type="ECO:0000313" key="3">
    <source>
        <dbReference type="Proteomes" id="UP000225706"/>
    </source>
</evidence>
<feature type="region of interest" description="Disordered" evidence="1">
    <location>
        <begin position="584"/>
        <end position="616"/>
    </location>
</feature>
<feature type="compositionally biased region" description="Basic and acidic residues" evidence="1">
    <location>
        <begin position="586"/>
        <end position="604"/>
    </location>
</feature>
<keyword evidence="3" id="KW-1185">Reference proteome</keyword>
<dbReference type="Proteomes" id="UP000225706">
    <property type="component" value="Unassembled WGS sequence"/>
</dbReference>
<name>A0A2B4RKS6_STYPI</name>
<reference evidence="3" key="1">
    <citation type="journal article" date="2017" name="bioRxiv">
        <title>Comparative analysis of the genomes of Stylophora pistillata and Acropora digitifera provides evidence for extensive differences between species of corals.</title>
        <authorList>
            <person name="Voolstra C.R."/>
            <person name="Li Y."/>
            <person name="Liew Y.J."/>
            <person name="Baumgarten S."/>
            <person name="Zoccola D."/>
            <person name="Flot J.-F."/>
            <person name="Tambutte S."/>
            <person name="Allemand D."/>
            <person name="Aranda M."/>
        </authorList>
    </citation>
    <scope>NUCLEOTIDE SEQUENCE [LARGE SCALE GENOMIC DNA]</scope>
</reference>